<evidence type="ECO:0000256" key="3">
    <source>
        <dbReference type="ARBA" id="ARBA00022737"/>
    </source>
</evidence>
<evidence type="ECO:0000256" key="2">
    <source>
        <dbReference type="ARBA" id="ARBA00007834"/>
    </source>
</evidence>
<dbReference type="GO" id="GO:0097546">
    <property type="term" value="C:ciliary base"/>
    <property type="evidence" value="ECO:0007669"/>
    <property type="project" value="TreeGrafter"/>
</dbReference>
<keyword evidence="5" id="KW-0966">Cell projection</keyword>
<evidence type="ECO:0000256" key="5">
    <source>
        <dbReference type="ARBA" id="ARBA00023273"/>
    </source>
</evidence>
<dbReference type="Proteomes" id="UP000485058">
    <property type="component" value="Unassembled WGS sequence"/>
</dbReference>
<accession>A0A699Z928</accession>
<dbReference type="PANTHER" id="PTHR14781">
    <property type="entry name" value="INTRAFLAGELLAR TRANSPORT PROTEIN 56"/>
    <property type="match status" value="1"/>
</dbReference>
<dbReference type="FunFam" id="1.25.40.10:FF:000233">
    <property type="entry name" value="Tetratricopeptide repeat domain 26"/>
    <property type="match status" value="1"/>
</dbReference>
<gene>
    <name evidence="6" type="ORF">HaLaN_11872</name>
</gene>
<protein>
    <submittedName>
        <fullName evidence="6">Uncharacterized protein</fullName>
    </submittedName>
</protein>
<dbReference type="SUPFAM" id="SSF48452">
    <property type="entry name" value="TPR-like"/>
    <property type="match status" value="2"/>
</dbReference>
<dbReference type="EMBL" id="BLLF01000875">
    <property type="protein sequence ID" value="GFH15618.1"/>
    <property type="molecule type" value="Genomic_DNA"/>
</dbReference>
<keyword evidence="4" id="KW-0802">TPR repeat</keyword>
<dbReference type="GO" id="GO:0120170">
    <property type="term" value="F:intraciliary transport particle B binding"/>
    <property type="evidence" value="ECO:0007669"/>
    <property type="project" value="TreeGrafter"/>
</dbReference>
<evidence type="ECO:0000256" key="4">
    <source>
        <dbReference type="ARBA" id="ARBA00022803"/>
    </source>
</evidence>
<reference evidence="6 7" key="1">
    <citation type="submission" date="2020-02" db="EMBL/GenBank/DDBJ databases">
        <title>Draft genome sequence of Haematococcus lacustris strain NIES-144.</title>
        <authorList>
            <person name="Morimoto D."/>
            <person name="Nakagawa S."/>
            <person name="Yoshida T."/>
            <person name="Sawayama S."/>
        </authorList>
    </citation>
    <scope>NUCLEOTIDE SEQUENCE [LARGE SCALE GENOMIC DNA]</scope>
    <source>
        <strain evidence="6 7">NIES-144</strain>
    </source>
</reference>
<keyword evidence="7" id="KW-1185">Reference proteome</keyword>
<dbReference type="PANTHER" id="PTHR14781:SF0">
    <property type="entry name" value="INTRAFLAGELLAR TRANSPORT PROTEIN 56"/>
    <property type="match status" value="1"/>
</dbReference>
<dbReference type="GO" id="GO:0030992">
    <property type="term" value="C:intraciliary transport particle B"/>
    <property type="evidence" value="ECO:0007669"/>
    <property type="project" value="TreeGrafter"/>
</dbReference>
<feature type="non-terminal residue" evidence="6">
    <location>
        <position position="1"/>
    </location>
</feature>
<name>A0A699Z928_HAELA</name>
<dbReference type="InterPro" id="IPR030511">
    <property type="entry name" value="TTC26"/>
</dbReference>
<keyword evidence="3" id="KW-0677">Repeat</keyword>
<dbReference type="GO" id="GO:0035735">
    <property type="term" value="P:intraciliary transport involved in cilium assembly"/>
    <property type="evidence" value="ECO:0007669"/>
    <property type="project" value="TreeGrafter"/>
</dbReference>
<proteinExistence type="inferred from homology"/>
<evidence type="ECO:0000313" key="6">
    <source>
        <dbReference type="EMBL" id="GFH15618.1"/>
    </source>
</evidence>
<dbReference type="GO" id="GO:0036064">
    <property type="term" value="C:ciliary basal body"/>
    <property type="evidence" value="ECO:0007669"/>
    <property type="project" value="TreeGrafter"/>
</dbReference>
<evidence type="ECO:0000256" key="1">
    <source>
        <dbReference type="ARBA" id="ARBA00004138"/>
    </source>
</evidence>
<comment type="similarity">
    <text evidence="2">Belongs to the IFT56 family.</text>
</comment>
<comment type="subcellular location">
    <subcellularLocation>
        <location evidence="1">Cell projection</location>
        <location evidence="1">Cilium</location>
    </subcellularLocation>
</comment>
<evidence type="ECO:0000313" key="7">
    <source>
        <dbReference type="Proteomes" id="UP000485058"/>
    </source>
</evidence>
<dbReference type="GO" id="GO:0035720">
    <property type="term" value="P:intraciliary anterograde transport"/>
    <property type="evidence" value="ECO:0007669"/>
    <property type="project" value="TreeGrafter"/>
</dbReference>
<sequence>IRILFHTAHKLNDEGKLMQYHQQLEETIEDQLSLASIHYQRSHYQEATDIYKRLLLENREFLALNVYVALCYCKLDYYDVSLEILQVYLDRNPDSAVAVNLKACNTFRMYNGKAAEAELKQLAELSGGTHLENDLLRHNLVVFRGGENALQYLPGMADVPPEARLNLVIHHLRHNEVGEAYNLVKELEPSTPQEYILKGVVHASIGQKDKGNTDHLKTAQQYFQLVGSSPSECDTIPGRQCMASCFFLLKQYEDVLVFLQSIKSYFPNDDDFNWNFGIAKATFGKYREAEETLSLIQSEKYRTEYCFLSWMGRCYIMNGRARLAWDLYLRMETSEASYQLLQLIANDCYTMGAFFYAAKAFDVLERLDPAPEYLEGKKGACIGTFQASL</sequence>
<dbReference type="Gene3D" id="1.25.40.10">
    <property type="entry name" value="Tetratricopeptide repeat domain"/>
    <property type="match status" value="2"/>
</dbReference>
<comment type="caution">
    <text evidence="6">The sequence shown here is derived from an EMBL/GenBank/DDBJ whole genome shotgun (WGS) entry which is preliminary data.</text>
</comment>
<dbReference type="InterPro" id="IPR011990">
    <property type="entry name" value="TPR-like_helical_dom_sf"/>
</dbReference>
<dbReference type="AlphaFoldDB" id="A0A699Z928"/>
<organism evidence="6 7">
    <name type="scientific">Haematococcus lacustris</name>
    <name type="common">Green alga</name>
    <name type="synonym">Haematococcus pluvialis</name>
    <dbReference type="NCBI Taxonomy" id="44745"/>
    <lineage>
        <taxon>Eukaryota</taxon>
        <taxon>Viridiplantae</taxon>
        <taxon>Chlorophyta</taxon>
        <taxon>core chlorophytes</taxon>
        <taxon>Chlorophyceae</taxon>
        <taxon>CS clade</taxon>
        <taxon>Chlamydomonadales</taxon>
        <taxon>Haematococcaceae</taxon>
        <taxon>Haematococcus</taxon>
    </lineage>
</organism>